<keyword evidence="3" id="KW-1185">Reference proteome</keyword>
<organism evidence="2 3">
    <name type="scientific">Adhaeretor mobilis</name>
    <dbReference type="NCBI Taxonomy" id="1930276"/>
    <lineage>
        <taxon>Bacteria</taxon>
        <taxon>Pseudomonadati</taxon>
        <taxon>Planctomycetota</taxon>
        <taxon>Planctomycetia</taxon>
        <taxon>Pirellulales</taxon>
        <taxon>Lacipirellulaceae</taxon>
        <taxon>Adhaeretor</taxon>
    </lineage>
</organism>
<dbReference type="KEGG" id="amob:HG15A2_22200"/>
<dbReference type="OrthoDB" id="251120at2"/>
<proteinExistence type="predicted"/>
<keyword evidence="1" id="KW-0812">Transmembrane</keyword>
<evidence type="ECO:0000313" key="2">
    <source>
        <dbReference type="EMBL" id="QDS98932.1"/>
    </source>
</evidence>
<name>A0A517MVM3_9BACT</name>
<keyword evidence="1" id="KW-0472">Membrane</keyword>
<feature type="transmembrane region" description="Helical" evidence="1">
    <location>
        <begin position="236"/>
        <end position="254"/>
    </location>
</feature>
<dbReference type="EMBL" id="CP036263">
    <property type="protein sequence ID" value="QDS98932.1"/>
    <property type="molecule type" value="Genomic_DNA"/>
</dbReference>
<feature type="transmembrane region" description="Helical" evidence="1">
    <location>
        <begin position="479"/>
        <end position="496"/>
    </location>
</feature>
<accession>A0A517MVM3</accession>
<feature type="transmembrane region" description="Helical" evidence="1">
    <location>
        <begin position="266"/>
        <end position="295"/>
    </location>
</feature>
<dbReference type="AlphaFoldDB" id="A0A517MVM3"/>
<feature type="transmembrane region" description="Helical" evidence="1">
    <location>
        <begin position="417"/>
        <end position="434"/>
    </location>
</feature>
<feature type="transmembrane region" description="Helical" evidence="1">
    <location>
        <begin position="180"/>
        <end position="197"/>
    </location>
</feature>
<evidence type="ECO:0008006" key="4">
    <source>
        <dbReference type="Google" id="ProtNLM"/>
    </source>
</evidence>
<gene>
    <name evidence="2" type="ORF">HG15A2_22200</name>
</gene>
<keyword evidence="1" id="KW-1133">Transmembrane helix</keyword>
<sequence>MSGSQLAVGDDPTQKLRWGVYFILIALAVGSMTGRLLAVNSENRADSEHKFIQLRMRSLEERLRAQGLVEDAVQERLSAERPQIEAEEARQFPFLSSNDRSRWLAIRALVDHGTYEIDEIVDRKRWNSIDMVQHRGSDGELHLYSSKPPLLYTIIAGEYWLLQKLTGWTLEEKPYHVGRAILLTVNILPFALMMYLLAKLVDRFGQTDWGRIFVMACACLGTMLTTFAVVMNNHTIGAVSTAIALYAFVQIWFAENENEGNHRIRWYALCGLAAAFTATNELPALSFFALAGLALFFKDRLAWFKGFLPAAVVVVVAFFATNYVAHNSLRPPYMHRSDTDPEDNWYAYTYTVEGKQIESYWQNPKGVDIGEPSKATYAFHALVGHHGIFSLTPVWLMTLTGLAIWLTGGTLQQKQMAAGIAALSLICLVFYLGLRPQEDRNYGGMTSGFRWMFWFAPLWLVAMVPAADRLSVSRWGRALACLLLALSVLSASYPTWNPWSRPWIEVWLNS</sequence>
<feature type="transmembrane region" description="Helical" evidence="1">
    <location>
        <begin position="307"/>
        <end position="325"/>
    </location>
</feature>
<dbReference type="RefSeq" id="WP_145060217.1">
    <property type="nucleotide sequence ID" value="NZ_CP036263.1"/>
</dbReference>
<feature type="transmembrane region" description="Helical" evidence="1">
    <location>
        <begin position="387"/>
        <end position="405"/>
    </location>
</feature>
<evidence type="ECO:0000313" key="3">
    <source>
        <dbReference type="Proteomes" id="UP000319852"/>
    </source>
</evidence>
<protein>
    <recommendedName>
        <fullName evidence="4">Glycosyltransferase RgtA/B/C/D-like domain-containing protein</fullName>
    </recommendedName>
</protein>
<feature type="transmembrane region" description="Helical" evidence="1">
    <location>
        <begin position="449"/>
        <end position="467"/>
    </location>
</feature>
<reference evidence="2 3" key="1">
    <citation type="submission" date="2019-02" db="EMBL/GenBank/DDBJ databases">
        <title>Deep-cultivation of Planctomycetes and their phenomic and genomic characterization uncovers novel biology.</title>
        <authorList>
            <person name="Wiegand S."/>
            <person name="Jogler M."/>
            <person name="Boedeker C."/>
            <person name="Pinto D."/>
            <person name="Vollmers J."/>
            <person name="Rivas-Marin E."/>
            <person name="Kohn T."/>
            <person name="Peeters S.H."/>
            <person name="Heuer A."/>
            <person name="Rast P."/>
            <person name="Oberbeckmann S."/>
            <person name="Bunk B."/>
            <person name="Jeske O."/>
            <person name="Meyerdierks A."/>
            <person name="Storesund J.E."/>
            <person name="Kallscheuer N."/>
            <person name="Luecker S."/>
            <person name="Lage O.M."/>
            <person name="Pohl T."/>
            <person name="Merkel B.J."/>
            <person name="Hornburger P."/>
            <person name="Mueller R.-W."/>
            <person name="Bruemmer F."/>
            <person name="Labrenz M."/>
            <person name="Spormann A.M."/>
            <person name="Op den Camp H."/>
            <person name="Overmann J."/>
            <person name="Amann R."/>
            <person name="Jetten M.S.M."/>
            <person name="Mascher T."/>
            <person name="Medema M.H."/>
            <person name="Devos D.P."/>
            <person name="Kaster A.-K."/>
            <person name="Ovreas L."/>
            <person name="Rohde M."/>
            <person name="Galperin M.Y."/>
            <person name="Jogler C."/>
        </authorList>
    </citation>
    <scope>NUCLEOTIDE SEQUENCE [LARGE SCALE GENOMIC DNA]</scope>
    <source>
        <strain evidence="2 3">HG15A2</strain>
    </source>
</reference>
<evidence type="ECO:0000256" key="1">
    <source>
        <dbReference type="SAM" id="Phobius"/>
    </source>
</evidence>
<feature type="transmembrane region" description="Helical" evidence="1">
    <location>
        <begin position="20"/>
        <end position="38"/>
    </location>
</feature>
<dbReference type="Proteomes" id="UP000319852">
    <property type="component" value="Chromosome"/>
</dbReference>
<feature type="transmembrane region" description="Helical" evidence="1">
    <location>
        <begin position="209"/>
        <end position="229"/>
    </location>
</feature>